<proteinExistence type="predicted"/>
<sequence length="104" mass="11306">SKAEENRNFPYCQRRGSGNGQHTPLLPFPFPLPLVQSPDRAQQPRKLSTSVLDVLSSPNLIATLQGQHHTCSSHEETLLPSGTPASNQATFRIFHSAEGESNGS</sequence>
<dbReference type="EMBL" id="LRGB01017272">
    <property type="protein sequence ID" value="KZR98386.1"/>
    <property type="molecule type" value="Genomic_DNA"/>
</dbReference>
<keyword evidence="3" id="KW-1185">Reference proteome</keyword>
<evidence type="ECO:0000256" key="1">
    <source>
        <dbReference type="SAM" id="MobiDB-lite"/>
    </source>
</evidence>
<accession>A0A164G0X6</accession>
<gene>
    <name evidence="2" type="ORF">APZ42_006220</name>
</gene>
<feature type="region of interest" description="Disordered" evidence="1">
    <location>
        <begin position="1"/>
        <end position="25"/>
    </location>
</feature>
<evidence type="ECO:0000313" key="3">
    <source>
        <dbReference type="Proteomes" id="UP000076858"/>
    </source>
</evidence>
<comment type="caution">
    <text evidence="2">The sequence shown here is derived from an EMBL/GenBank/DDBJ whole genome shotgun (WGS) entry which is preliminary data.</text>
</comment>
<dbReference type="AlphaFoldDB" id="A0A164G0X6"/>
<feature type="non-terminal residue" evidence="2">
    <location>
        <position position="104"/>
    </location>
</feature>
<evidence type="ECO:0000313" key="2">
    <source>
        <dbReference type="EMBL" id="KZR98386.1"/>
    </source>
</evidence>
<reference evidence="2 3" key="1">
    <citation type="submission" date="2016-03" db="EMBL/GenBank/DDBJ databases">
        <title>EvidentialGene: Evidence-directed Construction of Genes on Genomes.</title>
        <authorList>
            <person name="Gilbert D.G."/>
            <person name="Choi J.-H."/>
            <person name="Mockaitis K."/>
            <person name="Colbourne J."/>
            <person name="Pfrender M."/>
        </authorList>
    </citation>
    <scope>NUCLEOTIDE SEQUENCE [LARGE SCALE GENOMIC DNA]</scope>
    <source>
        <strain evidence="2 3">Xinb3</strain>
        <tissue evidence="2">Complete organism</tissue>
    </source>
</reference>
<protein>
    <submittedName>
        <fullName evidence="2">Uncharacterized protein</fullName>
    </submittedName>
</protein>
<name>A0A164G0X6_9CRUS</name>
<organism evidence="2 3">
    <name type="scientific">Daphnia magna</name>
    <dbReference type="NCBI Taxonomy" id="35525"/>
    <lineage>
        <taxon>Eukaryota</taxon>
        <taxon>Metazoa</taxon>
        <taxon>Ecdysozoa</taxon>
        <taxon>Arthropoda</taxon>
        <taxon>Crustacea</taxon>
        <taxon>Branchiopoda</taxon>
        <taxon>Diplostraca</taxon>
        <taxon>Cladocera</taxon>
        <taxon>Anomopoda</taxon>
        <taxon>Daphniidae</taxon>
        <taxon>Daphnia</taxon>
    </lineage>
</organism>
<feature type="non-terminal residue" evidence="2">
    <location>
        <position position="1"/>
    </location>
</feature>
<dbReference type="Proteomes" id="UP000076858">
    <property type="component" value="Unassembled WGS sequence"/>
</dbReference>